<dbReference type="Proteomes" id="UP000011682">
    <property type="component" value="Unassembled WGS sequence"/>
</dbReference>
<evidence type="ECO:0000313" key="1">
    <source>
        <dbReference type="EMBL" id="EPX63271.1"/>
    </source>
</evidence>
<organism evidence="1 2">
    <name type="scientific">Cystobacter fuscus (strain ATCC 25194 / DSM 2262 / NBRC 100088 / M29)</name>
    <dbReference type="NCBI Taxonomy" id="1242864"/>
    <lineage>
        <taxon>Bacteria</taxon>
        <taxon>Pseudomonadati</taxon>
        <taxon>Myxococcota</taxon>
        <taxon>Myxococcia</taxon>
        <taxon>Myxococcales</taxon>
        <taxon>Cystobacterineae</taxon>
        <taxon>Archangiaceae</taxon>
        <taxon>Cystobacter</taxon>
    </lineage>
</organism>
<dbReference type="InterPro" id="IPR023137">
    <property type="entry name" value="BrxA_sf"/>
</dbReference>
<proteinExistence type="predicted"/>
<dbReference type="EMBL" id="ANAH02000005">
    <property type="protein sequence ID" value="EPX63271.1"/>
    <property type="molecule type" value="Genomic_DNA"/>
</dbReference>
<reference evidence="1" key="1">
    <citation type="submission" date="2013-05" db="EMBL/GenBank/DDBJ databases">
        <title>Genome assembly of Cystobacter fuscus DSM 2262.</title>
        <authorList>
            <person name="Sharma G."/>
            <person name="Khatri I."/>
            <person name="Kaur C."/>
            <person name="Mayilraj S."/>
            <person name="Subramanian S."/>
        </authorList>
    </citation>
    <scope>NUCLEOTIDE SEQUENCE [LARGE SCALE GENOMIC DNA]</scope>
    <source>
        <strain evidence="1">DSM 2262</strain>
    </source>
</reference>
<dbReference type="AlphaFoldDB" id="S9PJN0"/>
<gene>
    <name evidence="1" type="ORF">D187_005677</name>
</gene>
<accession>S9PJN0</accession>
<dbReference type="Gene3D" id="1.10.3540.10">
    <property type="entry name" value="uncharacterized protein from magnetospirillum magneticum domain"/>
    <property type="match status" value="1"/>
</dbReference>
<comment type="caution">
    <text evidence="1">The sequence shown here is derived from an EMBL/GenBank/DDBJ whole genome shotgun (WGS) entry which is preliminary data.</text>
</comment>
<sequence length="233" mass="25509">MLTELEQVLAATPPEASVADFRRVVVENNVLGKRTATTREHTVRKLKALYGLDPTIPVYRVMRRIWTDDAEGRPLLALLCAVARDPLLRASVDVVLDAPLGSEVTLAKLAETVRPSFSASTRDAIVSHLVSTWVMAGFLMGTTRKIRTSAHATPGTAAYALALGFMEGGRGSLLLSTSWSRLLDRSPDEVLALVQQAARYGWIEYRQAGDIMDIRVDGLFTETERAWCDGQPG</sequence>
<dbReference type="eggNOG" id="ENOG502Z847">
    <property type="taxonomic scope" value="Bacteria"/>
</dbReference>
<evidence type="ECO:0000313" key="2">
    <source>
        <dbReference type="Proteomes" id="UP000011682"/>
    </source>
</evidence>
<keyword evidence="2" id="KW-1185">Reference proteome</keyword>
<name>S9PJN0_CYSF2</name>
<protein>
    <submittedName>
        <fullName evidence="1">Uncharacterized protein</fullName>
    </submittedName>
</protein>